<dbReference type="Gene3D" id="3.40.50.1100">
    <property type="match status" value="2"/>
</dbReference>
<dbReference type="AlphaFoldDB" id="A0A0H5C7T0"/>
<dbReference type="Proteomes" id="UP000038830">
    <property type="component" value="Unassembled WGS sequence"/>
</dbReference>
<dbReference type="PANTHER" id="PTHR10314">
    <property type="entry name" value="CYSTATHIONINE BETA-SYNTHASE"/>
    <property type="match status" value="1"/>
</dbReference>
<evidence type="ECO:0000259" key="1">
    <source>
        <dbReference type="Pfam" id="PF00291"/>
    </source>
</evidence>
<feature type="domain" description="Tryptophan synthase beta chain-like PALP" evidence="1">
    <location>
        <begin position="14"/>
        <end position="261"/>
    </location>
</feature>
<evidence type="ECO:0000313" key="2">
    <source>
        <dbReference type="EMBL" id="CEP24211.1"/>
    </source>
</evidence>
<dbReference type="CDD" id="cd01561">
    <property type="entry name" value="CBS_like"/>
    <property type="match status" value="1"/>
</dbReference>
<protein>
    <submittedName>
        <fullName evidence="2">CYS4 protein</fullName>
    </submittedName>
</protein>
<organism evidence="2 3">
    <name type="scientific">Cyberlindnera jadinii (strain ATCC 18201 / CBS 1600 / BCRC 20928 / JCM 3617 / NBRC 0987 / NRRL Y-1542)</name>
    <name type="common">Torula yeast</name>
    <name type="synonym">Candida utilis</name>
    <dbReference type="NCBI Taxonomy" id="983966"/>
    <lineage>
        <taxon>Eukaryota</taxon>
        <taxon>Fungi</taxon>
        <taxon>Dikarya</taxon>
        <taxon>Ascomycota</taxon>
        <taxon>Saccharomycotina</taxon>
        <taxon>Saccharomycetes</taxon>
        <taxon>Phaffomycetales</taxon>
        <taxon>Phaffomycetaceae</taxon>
        <taxon>Cyberlindnera</taxon>
    </lineage>
</organism>
<dbReference type="InterPro" id="IPR050214">
    <property type="entry name" value="Cys_Synth/Cystath_Beta-Synth"/>
</dbReference>
<reference evidence="3" key="1">
    <citation type="journal article" date="2015" name="J. Biotechnol.">
        <title>The structure of the Cyberlindnera jadinii genome and its relation to Candida utilis analyzed by the occurrence of single nucleotide polymorphisms.</title>
        <authorList>
            <person name="Rupp O."/>
            <person name="Brinkrolf K."/>
            <person name="Buerth C."/>
            <person name="Kunigo M."/>
            <person name="Schneider J."/>
            <person name="Jaenicke S."/>
            <person name="Goesmann A."/>
            <person name="Puehler A."/>
            <person name="Jaeger K.-E."/>
            <person name="Ernst J.F."/>
        </authorList>
    </citation>
    <scope>NUCLEOTIDE SEQUENCE [LARGE SCALE GENOMIC DNA]</scope>
    <source>
        <strain evidence="3">ATCC 18201 / CBS 1600 / BCRC 20928 / JCM 3617 / NBRC 0987 / NRRL Y-1542</strain>
    </source>
</reference>
<dbReference type="EMBL" id="CDQK01000005">
    <property type="protein sequence ID" value="CEP24211.1"/>
    <property type="molecule type" value="Genomic_DNA"/>
</dbReference>
<accession>A0A0H5C7T0</accession>
<gene>
    <name evidence="2" type="primary">CYS4</name>
    <name evidence="2" type="ORF">BN1211_4976</name>
</gene>
<evidence type="ECO:0000313" key="3">
    <source>
        <dbReference type="Proteomes" id="UP000038830"/>
    </source>
</evidence>
<proteinExistence type="predicted"/>
<dbReference type="Pfam" id="PF00291">
    <property type="entry name" value="PALP"/>
    <property type="match status" value="1"/>
</dbReference>
<dbReference type="SUPFAM" id="SSF53686">
    <property type="entry name" value="Tryptophan synthase beta subunit-like PLP-dependent enzymes"/>
    <property type="match status" value="1"/>
</dbReference>
<dbReference type="InterPro" id="IPR036052">
    <property type="entry name" value="TrpB-like_PALP_sf"/>
</dbReference>
<name>A0A0H5C7T0_CYBJN</name>
<dbReference type="InterPro" id="IPR001926">
    <property type="entry name" value="TrpB-like_PALP"/>
</dbReference>
<sequence>MKLLDDVVASGAVSPGGTLVESTGGNSGVSLGLLARLYTPCFKVVLFVPDSLIQDKVELMESLGCTVVKCPAAAPPGHRDCFVEAARIYAEETPNCVFVDQMNNLKNRQAHYETTGPEIWSQLEGRVDGFVASAGTGGTFMGIASYLKDMTKGKAQCWFADKVGSGLCQFITSKGQSWECEAEPSFVDGIGKHNLTGQMSDALKIADGAVTITDTEAILMIYNLINEQDCWIGASGGLNLCAAKQLALTLPEGSNVVTTVADGADKYESKLFSRNWLVENGHWDSIPVELRKFATYDL</sequence>